<keyword evidence="1" id="KW-0812">Transmembrane</keyword>
<dbReference type="Proteomes" id="UP000092024">
    <property type="component" value="Unassembled WGS sequence"/>
</dbReference>
<dbReference type="OrthoDB" id="1707305at2"/>
<keyword evidence="1" id="KW-1133">Transmembrane helix</keyword>
<dbReference type="AlphaFoldDB" id="A0A1A5YF67"/>
<feature type="transmembrane region" description="Helical" evidence="1">
    <location>
        <begin position="57"/>
        <end position="74"/>
    </location>
</feature>
<evidence type="ECO:0000256" key="1">
    <source>
        <dbReference type="SAM" id="Phobius"/>
    </source>
</evidence>
<reference evidence="2 3" key="1">
    <citation type="submission" date="2016-05" db="EMBL/GenBank/DDBJ databases">
        <title>Paenibacillus oryzae. sp. nov., isolated from the rice root.</title>
        <authorList>
            <person name="Zhang J."/>
            <person name="Zhang X."/>
        </authorList>
    </citation>
    <scope>NUCLEOTIDE SEQUENCE [LARGE SCALE GENOMIC DNA]</scope>
    <source>
        <strain evidence="2 3">1DrF-4</strain>
    </source>
</reference>
<organism evidence="2 3">
    <name type="scientific">Paenibacillus oryzae</name>
    <dbReference type="NCBI Taxonomy" id="1844972"/>
    <lineage>
        <taxon>Bacteria</taxon>
        <taxon>Bacillati</taxon>
        <taxon>Bacillota</taxon>
        <taxon>Bacilli</taxon>
        <taxon>Bacillales</taxon>
        <taxon>Paenibacillaceae</taxon>
        <taxon>Paenibacillus</taxon>
    </lineage>
</organism>
<dbReference type="Pfam" id="PF12730">
    <property type="entry name" value="ABC2_membrane_4"/>
    <property type="match status" value="1"/>
</dbReference>
<evidence type="ECO:0000313" key="3">
    <source>
        <dbReference type="Proteomes" id="UP000092024"/>
    </source>
</evidence>
<evidence type="ECO:0000313" key="2">
    <source>
        <dbReference type="EMBL" id="OBR64233.1"/>
    </source>
</evidence>
<accession>A0A1A5YF67</accession>
<dbReference type="STRING" id="1844972.A7K91_11925"/>
<keyword evidence="1" id="KW-0472">Membrane</keyword>
<dbReference type="RefSeq" id="WP_068684695.1">
    <property type="nucleotide sequence ID" value="NZ_LYPA01000065.1"/>
</dbReference>
<keyword evidence="3" id="KW-1185">Reference proteome</keyword>
<comment type="caution">
    <text evidence="2">The sequence shown here is derived from an EMBL/GenBank/DDBJ whole genome shotgun (WGS) entry which is preliminary data.</text>
</comment>
<feature type="transmembrane region" description="Helical" evidence="1">
    <location>
        <begin position="95"/>
        <end position="123"/>
    </location>
</feature>
<feature type="transmembrane region" description="Helical" evidence="1">
    <location>
        <begin position="169"/>
        <end position="186"/>
    </location>
</feature>
<protein>
    <submittedName>
        <fullName evidence="2">Uncharacterized protein</fullName>
    </submittedName>
</protein>
<dbReference type="PANTHER" id="PTHR37305:SF1">
    <property type="entry name" value="MEMBRANE PROTEIN"/>
    <property type="match status" value="1"/>
</dbReference>
<feature type="transmembrane region" description="Helical" evidence="1">
    <location>
        <begin position="218"/>
        <end position="238"/>
    </location>
</feature>
<gene>
    <name evidence="2" type="ORF">A7K91_11925</name>
</gene>
<dbReference type="PANTHER" id="PTHR37305">
    <property type="entry name" value="INTEGRAL MEMBRANE PROTEIN-RELATED"/>
    <property type="match status" value="1"/>
</dbReference>
<name>A0A1A5YF67_9BACL</name>
<dbReference type="EMBL" id="LYPA01000065">
    <property type="protein sequence ID" value="OBR64233.1"/>
    <property type="molecule type" value="Genomic_DNA"/>
</dbReference>
<sequence length="247" mass="28240">MMNYLKSELYRLSRKKSMYLFLSLCLLVPLMMTIMTLSANSENYTNTQFVFRFAQNAWSILIFITPIMVSLIQMDDFSDGTFKNMISFGLSRKTIFISKWLLSVLFLIVAGLLTYLTLTISVFTLLPNTGSGSYASFNASMLGVLPLVLAAVTVSHCICFLSGKIMMHALVYIFLMVLLPEFYYMYANIEPVLIAFVNKVPLFPFAALNDKLWQQQNGYLLCWALGLVYMFAAFLLSYRQVEVKEFK</sequence>
<proteinExistence type="predicted"/>
<feature type="transmembrane region" description="Helical" evidence="1">
    <location>
        <begin position="143"/>
        <end position="162"/>
    </location>
</feature>